<evidence type="ECO:0000313" key="11">
    <source>
        <dbReference type="EMBL" id="KAH7434510.1"/>
    </source>
</evidence>
<dbReference type="PROSITE" id="PS50089">
    <property type="entry name" value="ZF_RING_2"/>
    <property type="match status" value="1"/>
</dbReference>
<dbReference type="EMBL" id="CM035411">
    <property type="protein sequence ID" value="KAH7434510.1"/>
    <property type="molecule type" value="Genomic_DNA"/>
</dbReference>
<evidence type="ECO:0000256" key="6">
    <source>
        <dbReference type="ARBA" id="ARBA00022786"/>
    </source>
</evidence>
<evidence type="ECO:0000256" key="9">
    <source>
        <dbReference type="SAM" id="Phobius"/>
    </source>
</evidence>
<gene>
    <name evidence="11" type="ORF">KP509_06G020800</name>
</gene>
<evidence type="ECO:0000256" key="1">
    <source>
        <dbReference type="ARBA" id="ARBA00000900"/>
    </source>
</evidence>
<evidence type="ECO:0000256" key="3">
    <source>
        <dbReference type="ARBA" id="ARBA00022679"/>
    </source>
</evidence>
<proteinExistence type="predicted"/>
<comment type="caution">
    <text evidence="11">The sequence shown here is derived from an EMBL/GenBank/DDBJ whole genome shotgun (WGS) entry which is preliminary data.</text>
</comment>
<evidence type="ECO:0000313" key="12">
    <source>
        <dbReference type="Proteomes" id="UP000825935"/>
    </source>
</evidence>
<dbReference type="AlphaFoldDB" id="A0A8T2UIZ8"/>
<dbReference type="EC" id="2.3.2.27" evidence="2"/>
<comment type="catalytic activity">
    <reaction evidence="1">
        <text>S-ubiquitinyl-[E2 ubiquitin-conjugating enzyme]-L-cysteine + [acceptor protein]-L-lysine = [E2 ubiquitin-conjugating enzyme]-L-cysteine + N(6)-ubiquitinyl-[acceptor protein]-L-lysine.</text>
        <dbReference type="EC" id="2.3.2.27"/>
    </reaction>
</comment>
<dbReference type="PANTHER" id="PTHR15710:SF242">
    <property type="entry name" value="OS06G0633500 PROTEIN"/>
    <property type="match status" value="1"/>
</dbReference>
<evidence type="ECO:0000256" key="5">
    <source>
        <dbReference type="ARBA" id="ARBA00022771"/>
    </source>
</evidence>
<keyword evidence="9" id="KW-1133">Transmembrane helix</keyword>
<keyword evidence="12" id="KW-1185">Reference proteome</keyword>
<reference evidence="11" key="1">
    <citation type="submission" date="2021-08" db="EMBL/GenBank/DDBJ databases">
        <title>WGS assembly of Ceratopteris richardii.</title>
        <authorList>
            <person name="Marchant D.B."/>
            <person name="Chen G."/>
            <person name="Jenkins J."/>
            <person name="Shu S."/>
            <person name="Leebens-Mack J."/>
            <person name="Grimwood J."/>
            <person name="Schmutz J."/>
            <person name="Soltis P."/>
            <person name="Soltis D."/>
            <person name="Chen Z.-H."/>
        </authorList>
    </citation>
    <scope>NUCLEOTIDE SEQUENCE</scope>
    <source>
        <strain evidence="11">Whitten #5841</strain>
        <tissue evidence="11">Leaf</tissue>
    </source>
</reference>
<protein>
    <recommendedName>
        <fullName evidence="2">RING-type E3 ubiquitin transferase</fullName>
        <ecNumber evidence="2">2.3.2.27</ecNumber>
    </recommendedName>
</protein>
<dbReference type="SMART" id="SM00184">
    <property type="entry name" value="RING"/>
    <property type="match status" value="1"/>
</dbReference>
<accession>A0A8T2UIZ8</accession>
<dbReference type="PANTHER" id="PTHR15710">
    <property type="entry name" value="E3 UBIQUITIN-PROTEIN LIGASE PRAJA"/>
    <property type="match status" value="1"/>
</dbReference>
<dbReference type="GO" id="GO:0061630">
    <property type="term" value="F:ubiquitin protein ligase activity"/>
    <property type="evidence" value="ECO:0007669"/>
    <property type="project" value="UniProtKB-EC"/>
</dbReference>
<keyword evidence="7" id="KW-0862">Zinc</keyword>
<keyword evidence="6" id="KW-0833">Ubl conjugation pathway</keyword>
<dbReference type="Pfam" id="PF13639">
    <property type="entry name" value="zf-RING_2"/>
    <property type="match status" value="1"/>
</dbReference>
<feature type="domain" description="RING-type" evidence="10">
    <location>
        <begin position="76"/>
        <end position="117"/>
    </location>
</feature>
<dbReference type="SUPFAM" id="SSF57850">
    <property type="entry name" value="RING/U-box"/>
    <property type="match status" value="1"/>
</dbReference>
<sequence>MSADAEHVNPDYRESATWVGNPGDYVDEHEFEALLQESFDSDNTRRGAPPAAESIVKSLPTVIVQQQHHDAGSASCGVCKDAVALNEPAIQLPCSHLFHGECIFPWLDIRNSCPVCRHELPTDDAEYEESKRIRNMRHVTAQEPGTISNNTTLSEDADGEVLLTESNQNEGLADAESIHTLSGSMDPVNTHPDALKELRNEGAPSEEAVEAHNTGKGYMWIRTSVQRMISSPLFSFIGVVAVVSCLAELAISGSSNYDTVNTKRSRAR</sequence>
<dbReference type="InterPro" id="IPR013083">
    <property type="entry name" value="Znf_RING/FYVE/PHD"/>
</dbReference>
<dbReference type="FunFam" id="3.30.40.10:FF:000022">
    <property type="entry name" value="E3 ubiquitin-protein ligase RING1-like"/>
    <property type="match status" value="1"/>
</dbReference>
<name>A0A8T2UIZ8_CERRI</name>
<dbReference type="OrthoDB" id="8062037at2759"/>
<keyword evidence="3" id="KW-0808">Transferase</keyword>
<evidence type="ECO:0000256" key="2">
    <source>
        <dbReference type="ARBA" id="ARBA00012483"/>
    </source>
</evidence>
<evidence type="ECO:0000256" key="4">
    <source>
        <dbReference type="ARBA" id="ARBA00022723"/>
    </source>
</evidence>
<evidence type="ECO:0000256" key="7">
    <source>
        <dbReference type="ARBA" id="ARBA00022833"/>
    </source>
</evidence>
<dbReference type="GO" id="GO:0005737">
    <property type="term" value="C:cytoplasm"/>
    <property type="evidence" value="ECO:0007669"/>
    <property type="project" value="TreeGrafter"/>
</dbReference>
<dbReference type="GO" id="GO:0008270">
    <property type="term" value="F:zinc ion binding"/>
    <property type="evidence" value="ECO:0007669"/>
    <property type="project" value="UniProtKB-KW"/>
</dbReference>
<dbReference type="GO" id="GO:0016567">
    <property type="term" value="P:protein ubiquitination"/>
    <property type="evidence" value="ECO:0007669"/>
    <property type="project" value="TreeGrafter"/>
</dbReference>
<keyword evidence="4" id="KW-0479">Metal-binding</keyword>
<evidence type="ECO:0000259" key="10">
    <source>
        <dbReference type="PROSITE" id="PS50089"/>
    </source>
</evidence>
<keyword evidence="9" id="KW-0812">Transmembrane</keyword>
<dbReference type="Proteomes" id="UP000825935">
    <property type="component" value="Chromosome 6"/>
</dbReference>
<feature type="transmembrane region" description="Helical" evidence="9">
    <location>
        <begin position="229"/>
        <end position="251"/>
    </location>
</feature>
<keyword evidence="9" id="KW-0472">Membrane</keyword>
<dbReference type="InterPro" id="IPR001841">
    <property type="entry name" value="Znf_RING"/>
</dbReference>
<evidence type="ECO:0000256" key="8">
    <source>
        <dbReference type="PROSITE-ProRule" id="PRU00175"/>
    </source>
</evidence>
<keyword evidence="5 8" id="KW-0863">Zinc-finger</keyword>
<dbReference type="Gene3D" id="3.30.40.10">
    <property type="entry name" value="Zinc/RING finger domain, C3HC4 (zinc finger)"/>
    <property type="match status" value="1"/>
</dbReference>
<organism evidence="11 12">
    <name type="scientific">Ceratopteris richardii</name>
    <name type="common">Triangle waterfern</name>
    <dbReference type="NCBI Taxonomy" id="49495"/>
    <lineage>
        <taxon>Eukaryota</taxon>
        <taxon>Viridiplantae</taxon>
        <taxon>Streptophyta</taxon>
        <taxon>Embryophyta</taxon>
        <taxon>Tracheophyta</taxon>
        <taxon>Polypodiopsida</taxon>
        <taxon>Polypodiidae</taxon>
        <taxon>Polypodiales</taxon>
        <taxon>Pteridineae</taxon>
        <taxon>Pteridaceae</taxon>
        <taxon>Parkerioideae</taxon>
        <taxon>Ceratopteris</taxon>
    </lineage>
</organism>